<dbReference type="InterPro" id="IPR050397">
    <property type="entry name" value="Env_Response_Regulators"/>
</dbReference>
<dbReference type="Proteomes" id="UP000233766">
    <property type="component" value="Unassembled WGS sequence"/>
</dbReference>
<comment type="caution">
    <text evidence="5">The sequence shown here is derived from an EMBL/GenBank/DDBJ whole genome shotgun (WGS) entry which is preliminary data.</text>
</comment>
<dbReference type="PANTHER" id="PTHR24567:SF74">
    <property type="entry name" value="HTH-TYPE TRANSCRIPTIONAL REGULATOR ARCR"/>
    <property type="match status" value="1"/>
</dbReference>
<protein>
    <submittedName>
        <fullName evidence="5">Crp/Fnr family transcriptional regulator</fullName>
    </submittedName>
</protein>
<reference evidence="5 6" key="1">
    <citation type="submission" date="2017-12" db="EMBL/GenBank/DDBJ databases">
        <title>Sequencing the genomes of 1000 Actinobacteria strains.</title>
        <authorList>
            <person name="Klenk H.-P."/>
        </authorList>
    </citation>
    <scope>NUCLEOTIDE SEQUENCE [LARGE SCALE GENOMIC DNA]</scope>
    <source>
        <strain evidence="5 6">DSM 44489</strain>
    </source>
</reference>
<keyword evidence="3" id="KW-0804">Transcription</keyword>
<sequence length="247" mass="26898">MLHSHRTFSHLLHDMGEQSFDDDQVRRAAWVARWVGRGADAPLHPGDLVTLADRLQPEVLPAGSVMFSAGRASNGVWIVRQGQVELSVESGEQRVVVGVLGPGDVDGDIALVLEMPLAYTARTLSATQCLFLPQRDFGTVLTTHPEVARRWLSSVAQRVSVGQLRLIDLLGRPLPGQVAQLLLDEAVDGSVRVDQRTLAAMAGARSVSFHKVIEEFERHSLITVGPDNIVIADADALRQLTARLPSR</sequence>
<dbReference type="EMBL" id="PJMW01000001">
    <property type="protein sequence ID" value="PKV98071.1"/>
    <property type="molecule type" value="Genomic_DNA"/>
</dbReference>
<keyword evidence="1" id="KW-0805">Transcription regulation</keyword>
<dbReference type="InterPro" id="IPR000595">
    <property type="entry name" value="cNMP-bd_dom"/>
</dbReference>
<organism evidence="5 6">
    <name type="scientific">Nocardia fluminea</name>
    <dbReference type="NCBI Taxonomy" id="134984"/>
    <lineage>
        <taxon>Bacteria</taxon>
        <taxon>Bacillati</taxon>
        <taxon>Actinomycetota</taxon>
        <taxon>Actinomycetes</taxon>
        <taxon>Mycobacteriales</taxon>
        <taxon>Nocardiaceae</taxon>
        <taxon>Nocardia</taxon>
    </lineage>
</organism>
<dbReference type="SMART" id="SM00100">
    <property type="entry name" value="cNMP"/>
    <property type="match status" value="1"/>
</dbReference>
<gene>
    <name evidence="5" type="ORF">ATK86_0078</name>
</gene>
<dbReference type="CDD" id="cd00038">
    <property type="entry name" value="CAP_ED"/>
    <property type="match status" value="1"/>
</dbReference>
<keyword evidence="2" id="KW-0238">DNA-binding</keyword>
<accession>A0A2N3WW26</accession>
<dbReference type="PANTHER" id="PTHR24567">
    <property type="entry name" value="CRP FAMILY TRANSCRIPTIONAL REGULATORY PROTEIN"/>
    <property type="match status" value="1"/>
</dbReference>
<dbReference type="GO" id="GO:0005829">
    <property type="term" value="C:cytosol"/>
    <property type="evidence" value="ECO:0007669"/>
    <property type="project" value="TreeGrafter"/>
</dbReference>
<name>A0A2N3WW26_9NOCA</name>
<dbReference type="GO" id="GO:0003677">
    <property type="term" value="F:DNA binding"/>
    <property type="evidence" value="ECO:0007669"/>
    <property type="project" value="UniProtKB-KW"/>
</dbReference>
<dbReference type="GO" id="GO:0003700">
    <property type="term" value="F:DNA-binding transcription factor activity"/>
    <property type="evidence" value="ECO:0007669"/>
    <property type="project" value="TreeGrafter"/>
</dbReference>
<evidence type="ECO:0000259" key="4">
    <source>
        <dbReference type="PROSITE" id="PS50042"/>
    </source>
</evidence>
<dbReference type="InterPro" id="IPR014710">
    <property type="entry name" value="RmlC-like_jellyroll"/>
</dbReference>
<evidence type="ECO:0000256" key="1">
    <source>
        <dbReference type="ARBA" id="ARBA00023015"/>
    </source>
</evidence>
<dbReference type="Pfam" id="PF13545">
    <property type="entry name" value="HTH_Crp_2"/>
    <property type="match status" value="1"/>
</dbReference>
<dbReference type="Gene3D" id="1.10.10.10">
    <property type="entry name" value="Winged helix-like DNA-binding domain superfamily/Winged helix DNA-binding domain"/>
    <property type="match status" value="1"/>
</dbReference>
<dbReference type="PROSITE" id="PS50042">
    <property type="entry name" value="CNMP_BINDING_3"/>
    <property type="match status" value="1"/>
</dbReference>
<dbReference type="InterPro" id="IPR036390">
    <property type="entry name" value="WH_DNA-bd_sf"/>
</dbReference>
<evidence type="ECO:0000256" key="2">
    <source>
        <dbReference type="ARBA" id="ARBA00023125"/>
    </source>
</evidence>
<evidence type="ECO:0000313" key="5">
    <source>
        <dbReference type="EMBL" id="PKV98071.1"/>
    </source>
</evidence>
<feature type="domain" description="Cyclic nucleotide-binding" evidence="4">
    <location>
        <begin position="43"/>
        <end position="158"/>
    </location>
</feature>
<dbReference type="InterPro" id="IPR036388">
    <property type="entry name" value="WH-like_DNA-bd_sf"/>
</dbReference>
<dbReference type="Pfam" id="PF00027">
    <property type="entry name" value="cNMP_binding"/>
    <property type="match status" value="1"/>
</dbReference>
<keyword evidence="6" id="KW-1185">Reference proteome</keyword>
<proteinExistence type="predicted"/>
<dbReference type="InterPro" id="IPR012318">
    <property type="entry name" value="HTH_CRP"/>
</dbReference>
<dbReference type="Gene3D" id="2.60.120.10">
    <property type="entry name" value="Jelly Rolls"/>
    <property type="match status" value="1"/>
</dbReference>
<evidence type="ECO:0000256" key="3">
    <source>
        <dbReference type="ARBA" id="ARBA00023163"/>
    </source>
</evidence>
<dbReference type="AlphaFoldDB" id="A0A2N3WW26"/>
<dbReference type="SUPFAM" id="SSF51206">
    <property type="entry name" value="cAMP-binding domain-like"/>
    <property type="match status" value="1"/>
</dbReference>
<dbReference type="SUPFAM" id="SSF46785">
    <property type="entry name" value="Winged helix' DNA-binding domain"/>
    <property type="match status" value="1"/>
</dbReference>
<dbReference type="OrthoDB" id="272447at2"/>
<dbReference type="InterPro" id="IPR018490">
    <property type="entry name" value="cNMP-bd_dom_sf"/>
</dbReference>
<evidence type="ECO:0000313" key="6">
    <source>
        <dbReference type="Proteomes" id="UP000233766"/>
    </source>
</evidence>
<dbReference type="RefSeq" id="WP_101462591.1">
    <property type="nucleotide sequence ID" value="NZ_PJMW01000001.1"/>
</dbReference>